<protein>
    <submittedName>
        <fullName evidence="2">Uncharacterized protein</fullName>
    </submittedName>
</protein>
<accession>A0A6H5I119</accession>
<name>A0A6H5I119_9HYME</name>
<dbReference type="Proteomes" id="UP000479190">
    <property type="component" value="Unassembled WGS sequence"/>
</dbReference>
<dbReference type="EMBL" id="CADCXV010000369">
    <property type="protein sequence ID" value="CAB0029900.1"/>
    <property type="molecule type" value="Genomic_DNA"/>
</dbReference>
<evidence type="ECO:0000313" key="2">
    <source>
        <dbReference type="EMBL" id="CAB0029900.1"/>
    </source>
</evidence>
<gene>
    <name evidence="2" type="ORF">TBRA_LOCUS1924</name>
</gene>
<evidence type="ECO:0000313" key="3">
    <source>
        <dbReference type="Proteomes" id="UP000479190"/>
    </source>
</evidence>
<evidence type="ECO:0000256" key="1">
    <source>
        <dbReference type="SAM" id="MobiDB-lite"/>
    </source>
</evidence>
<organism evidence="2 3">
    <name type="scientific">Trichogramma brassicae</name>
    <dbReference type="NCBI Taxonomy" id="86971"/>
    <lineage>
        <taxon>Eukaryota</taxon>
        <taxon>Metazoa</taxon>
        <taxon>Ecdysozoa</taxon>
        <taxon>Arthropoda</taxon>
        <taxon>Hexapoda</taxon>
        <taxon>Insecta</taxon>
        <taxon>Pterygota</taxon>
        <taxon>Neoptera</taxon>
        <taxon>Endopterygota</taxon>
        <taxon>Hymenoptera</taxon>
        <taxon>Apocrita</taxon>
        <taxon>Proctotrupomorpha</taxon>
        <taxon>Chalcidoidea</taxon>
        <taxon>Trichogrammatidae</taxon>
        <taxon>Trichogramma</taxon>
    </lineage>
</organism>
<dbReference type="AlphaFoldDB" id="A0A6H5I119"/>
<reference evidence="2 3" key="1">
    <citation type="submission" date="2020-02" db="EMBL/GenBank/DDBJ databases">
        <authorList>
            <person name="Ferguson B K."/>
        </authorList>
    </citation>
    <scope>NUCLEOTIDE SEQUENCE [LARGE SCALE GENOMIC DNA]</scope>
</reference>
<feature type="region of interest" description="Disordered" evidence="1">
    <location>
        <begin position="418"/>
        <end position="445"/>
    </location>
</feature>
<sequence>MAATREAAAVVRQAAFEDTRHLVVDALKVIIPCLSIYYTGVCQLTSLRERKVASCKGARSAIISRESTQRAAVATDTDIHRCYWCFSTIKKVYIFALQKLRVPDRVPDPPQQLVFCDRVLERGCESLCKTLSVECLAYPHTGFLYRCFCKLIRSFSPCRETGDRRVRSGTHMHITLYHAGSPILYITARRSVREVRFPARSDEKYFLSRVAGSFYFPDAEPCRNPRALQQQCTAHKYRMHALRYITQAAIRHEMSPSCTPRFRVKRDEGGTHVNCRAPTRLYASRAYNTSKCTSAALILLDRLSRDTTNFPTISRNFSSNRNHYISETHLYFKNLPVSRRSLNIEVKMVRSNTHAYVHTCTQRNRLSFNDRDRSEESIFLLVFLQTFRFYIIVLDHEASLKQNLNVSREFEDSGMANYSMQSSRQRRDLHTPRQRAGEGGGGGGAAAARNTLNAIFSAFVESSKTRNFIISRKNESSRLRRAGAHTRYDVLYRSTAVVGAVASSARLEKR</sequence>
<keyword evidence="3" id="KW-1185">Reference proteome</keyword>
<proteinExistence type="predicted"/>